<dbReference type="SUPFAM" id="SSF90209">
    <property type="entry name" value="Ran binding protein zinc finger-like"/>
    <property type="match status" value="1"/>
</dbReference>
<dbReference type="InterPro" id="IPR036291">
    <property type="entry name" value="NAD(P)-bd_dom_sf"/>
</dbReference>
<feature type="region of interest" description="Disordered" evidence="7">
    <location>
        <begin position="1971"/>
        <end position="1991"/>
    </location>
</feature>
<dbReference type="Pfam" id="PF00176">
    <property type="entry name" value="SNF2-rel_dom"/>
    <property type="match status" value="1"/>
</dbReference>
<evidence type="ECO:0000256" key="6">
    <source>
        <dbReference type="SAM" id="Coils"/>
    </source>
</evidence>
<dbReference type="Pfam" id="PF04564">
    <property type="entry name" value="U-box"/>
    <property type="match status" value="1"/>
</dbReference>
<dbReference type="CDD" id="cd22967">
    <property type="entry name" value="DD_AK7"/>
    <property type="match status" value="1"/>
</dbReference>
<feature type="compositionally biased region" description="Basic and acidic residues" evidence="7">
    <location>
        <begin position="1365"/>
        <end position="1380"/>
    </location>
</feature>
<dbReference type="GO" id="GO:0016567">
    <property type="term" value="P:protein ubiquitination"/>
    <property type="evidence" value="ECO:0007669"/>
    <property type="project" value="InterPro"/>
</dbReference>
<dbReference type="InterPro" id="IPR036443">
    <property type="entry name" value="Znf_RanBP2_sf"/>
</dbReference>
<dbReference type="InterPro" id="IPR049730">
    <property type="entry name" value="SNF2/RAD54-like_C"/>
</dbReference>
<dbReference type="CDD" id="cd16655">
    <property type="entry name" value="RING-Ubox_WDSUB1-like"/>
    <property type="match status" value="1"/>
</dbReference>
<dbReference type="InterPro" id="IPR050496">
    <property type="entry name" value="SNF2_RAD54_helicase_repair"/>
</dbReference>
<dbReference type="InterPro" id="IPR027417">
    <property type="entry name" value="P-loop_NTPase"/>
</dbReference>
<dbReference type="GO" id="GO:0008270">
    <property type="term" value="F:zinc ion binding"/>
    <property type="evidence" value="ECO:0007669"/>
    <property type="project" value="UniProtKB-KW"/>
</dbReference>
<dbReference type="PROSITE" id="PS51698">
    <property type="entry name" value="U_BOX"/>
    <property type="match status" value="1"/>
</dbReference>
<dbReference type="InterPro" id="IPR003613">
    <property type="entry name" value="Ubox_domain"/>
</dbReference>
<dbReference type="SUPFAM" id="SSF57850">
    <property type="entry name" value="RING/U-box"/>
    <property type="match status" value="1"/>
</dbReference>
<evidence type="ECO:0000256" key="5">
    <source>
        <dbReference type="PROSITE-ProRule" id="PRU00322"/>
    </source>
</evidence>
<proteinExistence type="predicted"/>
<evidence type="ECO:0000313" key="12">
    <source>
        <dbReference type="EMBL" id="CAJ1398177.1"/>
    </source>
</evidence>
<dbReference type="SMART" id="SM00504">
    <property type="entry name" value="Ubox"/>
    <property type="match status" value="1"/>
</dbReference>
<name>A0AA36J217_9DINO</name>
<dbReference type="GO" id="GO:0015616">
    <property type="term" value="F:DNA translocase activity"/>
    <property type="evidence" value="ECO:0007669"/>
    <property type="project" value="TreeGrafter"/>
</dbReference>
<evidence type="ECO:0000256" key="1">
    <source>
        <dbReference type="ARBA" id="ARBA00022723"/>
    </source>
</evidence>
<dbReference type="InterPro" id="IPR000330">
    <property type="entry name" value="SNF2_N"/>
</dbReference>
<feature type="region of interest" description="Disordered" evidence="7">
    <location>
        <begin position="1365"/>
        <end position="1384"/>
    </location>
</feature>
<evidence type="ECO:0008006" key="14">
    <source>
        <dbReference type="Google" id="ProtNLM"/>
    </source>
</evidence>
<keyword evidence="2 5" id="KW-0863">Zinc-finger</keyword>
<dbReference type="EMBL" id="CAUJNA010003294">
    <property type="protein sequence ID" value="CAJ1398177.1"/>
    <property type="molecule type" value="Genomic_DNA"/>
</dbReference>
<accession>A0AA36J217</accession>
<keyword evidence="4" id="KW-0862">Zinc</keyword>
<dbReference type="Gene3D" id="1.20.890.10">
    <property type="entry name" value="cAMP-dependent protein kinase regulatory subunit, dimerization-anchoring domain"/>
    <property type="match status" value="1"/>
</dbReference>
<dbReference type="Pfam" id="PF00271">
    <property type="entry name" value="Helicase_C"/>
    <property type="match status" value="1"/>
</dbReference>
<evidence type="ECO:0000259" key="10">
    <source>
        <dbReference type="PROSITE" id="PS51194"/>
    </source>
</evidence>
<feature type="region of interest" description="Disordered" evidence="7">
    <location>
        <begin position="175"/>
        <end position="194"/>
    </location>
</feature>
<dbReference type="InterPro" id="IPR001650">
    <property type="entry name" value="Helicase_C-like"/>
</dbReference>
<dbReference type="SMART" id="SM00490">
    <property type="entry name" value="HELICc"/>
    <property type="match status" value="1"/>
</dbReference>
<keyword evidence="3" id="KW-0378">Hydrolase</keyword>
<feature type="domain" description="U-box" evidence="11">
    <location>
        <begin position="1444"/>
        <end position="1517"/>
    </location>
</feature>
<dbReference type="Pfam" id="PF05186">
    <property type="entry name" value="Dpy-30"/>
    <property type="match status" value="1"/>
</dbReference>
<comment type="caution">
    <text evidence="12">The sequence shown here is derived from an EMBL/GenBank/DDBJ whole genome shotgun (WGS) entry which is preliminary data.</text>
</comment>
<dbReference type="Gene3D" id="3.40.50.10810">
    <property type="entry name" value="Tandem AAA-ATPase domain"/>
    <property type="match status" value="1"/>
</dbReference>
<dbReference type="PROSITE" id="PS01358">
    <property type="entry name" value="ZF_RANBP2_1"/>
    <property type="match status" value="1"/>
</dbReference>
<dbReference type="Gene3D" id="3.30.40.10">
    <property type="entry name" value="Zinc/RING finger domain, C3HC4 (zinc finger)"/>
    <property type="match status" value="1"/>
</dbReference>
<dbReference type="CDD" id="cd18793">
    <property type="entry name" value="SF2_C_SNF"/>
    <property type="match status" value="1"/>
</dbReference>
<evidence type="ECO:0000256" key="4">
    <source>
        <dbReference type="ARBA" id="ARBA00022833"/>
    </source>
</evidence>
<dbReference type="InterPro" id="IPR014001">
    <property type="entry name" value="Helicase_ATP-bd"/>
</dbReference>
<dbReference type="PROSITE" id="PS50199">
    <property type="entry name" value="ZF_RANBP2_2"/>
    <property type="match status" value="1"/>
</dbReference>
<dbReference type="InterPro" id="IPR038718">
    <property type="entry name" value="SNF2-like_sf"/>
</dbReference>
<protein>
    <recommendedName>
        <fullName evidence="14">RING-type E3 ubiquitin transferase</fullName>
    </recommendedName>
</protein>
<dbReference type="PROSITE" id="PS51194">
    <property type="entry name" value="HELICASE_CTER"/>
    <property type="match status" value="1"/>
</dbReference>
<dbReference type="GO" id="GO:0016787">
    <property type="term" value="F:hydrolase activity"/>
    <property type="evidence" value="ECO:0007669"/>
    <property type="project" value="UniProtKB-KW"/>
</dbReference>
<dbReference type="PANTHER" id="PTHR45629:SF7">
    <property type="entry name" value="DNA EXCISION REPAIR PROTEIN ERCC-6-RELATED"/>
    <property type="match status" value="1"/>
</dbReference>
<evidence type="ECO:0000256" key="2">
    <source>
        <dbReference type="ARBA" id="ARBA00022771"/>
    </source>
</evidence>
<dbReference type="Proteomes" id="UP001178507">
    <property type="component" value="Unassembled WGS sequence"/>
</dbReference>
<evidence type="ECO:0000259" key="8">
    <source>
        <dbReference type="PROSITE" id="PS50199"/>
    </source>
</evidence>
<dbReference type="PROSITE" id="PS51192">
    <property type="entry name" value="HELICASE_ATP_BIND_1"/>
    <property type="match status" value="1"/>
</dbReference>
<dbReference type="SUPFAM" id="SSF52540">
    <property type="entry name" value="P-loop containing nucleoside triphosphate hydrolases"/>
    <property type="match status" value="3"/>
</dbReference>
<dbReference type="PANTHER" id="PTHR45629">
    <property type="entry name" value="SNF2/RAD54 FAMILY MEMBER"/>
    <property type="match status" value="1"/>
</dbReference>
<feature type="coiled-coil region" evidence="6">
    <location>
        <begin position="1223"/>
        <end position="1299"/>
    </location>
</feature>
<feature type="domain" description="RanBP2-type" evidence="8">
    <location>
        <begin position="203"/>
        <end position="232"/>
    </location>
</feature>
<dbReference type="InterPro" id="IPR007858">
    <property type="entry name" value="Dpy-30_motif"/>
</dbReference>
<dbReference type="Gene3D" id="2.30.30.380">
    <property type="entry name" value="Zn-finger domain of Sec23/24"/>
    <property type="match status" value="1"/>
</dbReference>
<dbReference type="InterPro" id="IPR013083">
    <property type="entry name" value="Znf_RING/FYVE/PHD"/>
</dbReference>
<feature type="compositionally biased region" description="Basic and acidic residues" evidence="7">
    <location>
        <begin position="995"/>
        <end position="1026"/>
    </location>
</feature>
<evidence type="ECO:0000313" key="13">
    <source>
        <dbReference type="Proteomes" id="UP001178507"/>
    </source>
</evidence>
<dbReference type="SMART" id="SM00487">
    <property type="entry name" value="DEXDc"/>
    <property type="match status" value="1"/>
</dbReference>
<sequence>MAAGAEPQAAYQVGQAVQVLSKSSSAWVDATVHSILPDQAVWVRYGSAQKVIPTELQPSTLRRTSTAAAYLPGQRVQVFSKSNQQWVDGLVREIWPDGSVHVQYEQNKNLYKVVAPELQDALLRKASASQTVEATQQDTSAPLPDARLAALAEESDRLKATIAKQQEQINALLQRQQQDQLPKDKKTEVAEDPEAQCRWPKSRLGNWTCSACTFQNIEPLKECEMCGASRPSEPQLKRRRTLPPIDVSDEPCEASREFLRQATKVVPTNSQASLGREERGAAADIEMAEVPPPEGSGEVLNLPRKLYEELCPYQREGVAWMWQLYHRKQGGILADEMGLGKTVQACALIQALGAGAHVMVVMPVTLLDQWARELQRWCPKCPVYIYHGSAGHRLRALRAMQRGGVLLTSYAIVKNEEHKLASVNALEIFTGAWLGKTKKAGIGERTREKLWDAVICDEAHVMRTISTLLGKAMRNVKARCRILLTGTPVQNALQDLWALMDFAEPGLLGNHATFTKRFNDPIEKGSVRDASASAVALKKHLCEQLWQLAKPHMLRRTKEHVGLLGGVQDGVMMAKQLPPRTEYVVWLMPTRDQIRTYQKALETSDVIHEANNKSKLGVEVFRAIGLLKRLCNHPALALPATPEAWRDFLAGGSGGEELPADEADEEEEVEPVEPGKAVERMLRGLKRDAMSMVAQSAKLKCLSALLPAMSGHRTLIFSQGIRMMDLVELFVLRRLGITYLRIDGQTDINTRNSRVQKFQNEPEAYSCMLLTTKVGGFGLNLTSADRVIILDPAWNPAVDMQAVDRAHRIGQEREVKTYRLVMSGLIEDKMFRLQVFKMGLTKTALETKQQQRYFTADEIHGLFEWADPAQGETRQLLRQMHGIEDCAAQGDGDAWLKAGPAVGLSSFSYLYKTLQGEQDDLENAAPEVRLMKSQLKVAEEAAGKAAAARQTGEISLQTAHQELERSAGDIASAAANRSSANERLKRAQGAMAQIKRREGAIKTEAEKAAKAREESQKEVADAEEQHNISEAEVAAASQAAEEASRALAEAEQKLTAEAKLLQEHEQGPAKKTQKADRVLHALAAVQEARAAVAEEWEKSLQIEATYEECQGDLAIIMQGWGGSGCMPIKTAQAARKAAEKERTAVDKTMAKATVSSSREAERLNQAVADLRSAPGSGGEATRDHAQALDDALQLVLSCRDTSAKAEARKHRAVRARLNAVRVLKEQRARHAAVEKEHSKAANEWEAFSSAKAQAEAQQAQAEAEFGQAEALEREKKRKKEECKAAISEAKQSLKSARLAEKTTAAERTALYKHYAQADEALKAALKSARCLERTAAAERQKAIAAIQALKAEEYDANQVVDAYDARQEDRKMSPRSELDKTQMQPDPRLSGVFLLPDLFELKLGWAFDEHAGRWEFVLQDGKGAIRVRPENVVPLEAAARDELDIPEEFRCVITRELMERPVITSDGHTYERSAIAKWLEEHGTSPKTGRELPDKVLRPNHALRAQIMAFREQKGLPPLPPWEPESQAHTGACSDLRGGHPGLGHGPGRGFKLRIFIHNVDSYIGKALVKELRKADGGLNRIFGTSKTSDAPAAVKRVVSRDDPKKAKKMAETMQSCRLVVISLFDCSMEDLDFAINALKVDPKANPPKVTGELESEVIFLVISSVMVWASTSPESPGAAIKDSDYLRRAPKKGSKFEQWKEMEDLVFSCFNREGSQVKGFIVAGGLLYGEGEDILAEMFKDAWRGVQSHVTVSPGVNKVPTVHVRDMARMVRQISLTAEGLNPLEVTPYFLAVDQPLGLRKPGNPPVPTQKALVQGIVDEMGEHYEVPRVSQSEALDGSELREAMTLDLWMEPSAAALVEDFCAGCDPPGWICRNGLLANLRSIADEFCAGKKLRSMRIIIAGPPASGKSKLAKAVAEHFKVPCLVDCTLEKMAEQISSNVCRYRGYVLDAGGIGFAEAERLFRYDVEVPKSEEEAGDGEDVEPSPPKMERRLNEETCPSYVIITQAPATLCKAKWQGYGAAPEEFEKSMQDYTESNLRKDMHSLQDFFQDVANKGVLNLPIAGKDEEDLFESARIYIERSGRPFNYLPTDEEVSQEIRERRAEKLQAVIEAAASSKQDDGDAERKREEQRHAERLRIVAEHEAAQQKLFDLPLREYLMEYMVPSLTEGLIEVCKVLPDDPVDYLANYLEEHAADPNPGHHE</sequence>
<evidence type="ECO:0000259" key="11">
    <source>
        <dbReference type="PROSITE" id="PS51698"/>
    </source>
</evidence>
<dbReference type="InterPro" id="IPR001876">
    <property type="entry name" value="Znf_RanBP2"/>
</dbReference>
<dbReference type="GO" id="GO:0004842">
    <property type="term" value="F:ubiquitin-protein transferase activity"/>
    <property type="evidence" value="ECO:0007669"/>
    <property type="project" value="InterPro"/>
</dbReference>
<keyword evidence="13" id="KW-1185">Reference proteome</keyword>
<feature type="domain" description="Helicase C-terminal" evidence="10">
    <location>
        <begin position="701"/>
        <end position="860"/>
    </location>
</feature>
<reference evidence="12" key="1">
    <citation type="submission" date="2023-08" db="EMBL/GenBank/DDBJ databases">
        <authorList>
            <person name="Chen Y."/>
            <person name="Shah S."/>
            <person name="Dougan E. K."/>
            <person name="Thang M."/>
            <person name="Chan C."/>
        </authorList>
    </citation>
    <scope>NUCLEOTIDE SEQUENCE</scope>
</reference>
<keyword evidence="1" id="KW-0479">Metal-binding</keyword>
<evidence type="ECO:0000256" key="3">
    <source>
        <dbReference type="ARBA" id="ARBA00022801"/>
    </source>
</evidence>
<feature type="region of interest" description="Disordered" evidence="7">
    <location>
        <begin position="972"/>
        <end position="1026"/>
    </location>
</feature>
<organism evidence="12 13">
    <name type="scientific">Effrenium voratum</name>
    <dbReference type="NCBI Taxonomy" id="2562239"/>
    <lineage>
        <taxon>Eukaryota</taxon>
        <taxon>Sar</taxon>
        <taxon>Alveolata</taxon>
        <taxon>Dinophyceae</taxon>
        <taxon>Suessiales</taxon>
        <taxon>Symbiodiniaceae</taxon>
        <taxon>Effrenium</taxon>
    </lineage>
</organism>
<dbReference type="InterPro" id="IPR047499">
    <property type="entry name" value="DD_AK7"/>
</dbReference>
<feature type="domain" description="Helicase ATP-binding" evidence="9">
    <location>
        <begin position="322"/>
        <end position="506"/>
    </location>
</feature>
<dbReference type="Gene3D" id="3.40.50.300">
    <property type="entry name" value="P-loop containing nucleotide triphosphate hydrolases"/>
    <property type="match status" value="2"/>
</dbReference>
<dbReference type="SMART" id="SM00547">
    <property type="entry name" value="ZnF_RBZ"/>
    <property type="match status" value="1"/>
</dbReference>
<keyword evidence="6" id="KW-0175">Coiled coil</keyword>
<evidence type="ECO:0000256" key="7">
    <source>
        <dbReference type="SAM" id="MobiDB-lite"/>
    </source>
</evidence>
<dbReference type="GO" id="GO:0005524">
    <property type="term" value="F:ATP binding"/>
    <property type="evidence" value="ECO:0007669"/>
    <property type="project" value="InterPro"/>
</dbReference>
<dbReference type="SUPFAM" id="SSF57997">
    <property type="entry name" value="Tropomyosin"/>
    <property type="match status" value="1"/>
</dbReference>
<gene>
    <name evidence="12" type="ORF">EVOR1521_LOCUS22035</name>
</gene>
<dbReference type="SUPFAM" id="SSF51735">
    <property type="entry name" value="NAD(P)-binding Rossmann-fold domains"/>
    <property type="match status" value="1"/>
</dbReference>
<feature type="coiled-coil region" evidence="6">
    <location>
        <begin position="148"/>
        <end position="175"/>
    </location>
</feature>
<evidence type="ECO:0000259" key="9">
    <source>
        <dbReference type="PROSITE" id="PS51192"/>
    </source>
</evidence>